<evidence type="ECO:0000313" key="6">
    <source>
        <dbReference type="EMBL" id="KAK5698670.1"/>
    </source>
</evidence>
<sequence>MATFRHWVAAEQLLSTCELTAFKKSCLAFDAEDYLDNLLTATLTREPLLPALGGLPFALQKHVDEDLQNLKDAGIKPIFVFNGLSAASIDGKMREREAKRASKILDDAWRIYDQGRGEEAVNAFGKACTYKTSHILRWLFAHLHQQGITVRTAPYCAAAQLIHLLQDGFCDGIVASAAPLVFGADKVITSLDFSAGTVSWVDSATCQGKTMFTLDAFSDLLLLSGCVPQLLPPLINPVNMESFEIGVLRGILTQQFRGDGHAFLLTQGQNPATRDPEYLTAFQQAKAFLRFPVYTTTTGQVITKNQEHAPGDVHAFTGQRLPDELYHYLARGVCGPRVLDWSAHRQSLELPPLDGGMSAAYRDVVENKLMPQRVKALSAMAVNLNRYFQHAPFESKAWFDAPGKGREVTAREGFEEAKAVMAGWHVPSATLGEAWSKSGRGVLGKGLALLSSPEQAKKTITERKSGTSIMLSQPVELLANTTLRFLQDAGYVNVADHSLSSWGTALQAALEEGQRNGFLAETESEEGDVEEGEEAIFLAFELLRLRMLNTEDMFAVPPYSGGPIRGSSEDKANTLLISRVCTLARFHHRSIGYTGPLSRHLLAYHQLASSVRESARDLIDSHAAALLLSGAVDRLAVGQLKMSEFGSSLPFTREPDLGLSLVVKSWLDEMCKAIGGTTGQERHDVSGWFNYVVDFDADLQRAWGLWGAVNAGVQAAGTIVPEGTKRMFRGADEWLKKKISDAEQEKGLPA</sequence>
<evidence type="ECO:0008006" key="8">
    <source>
        <dbReference type="Google" id="ProtNLM"/>
    </source>
</evidence>
<evidence type="ECO:0000259" key="5">
    <source>
        <dbReference type="Pfam" id="PF12247"/>
    </source>
</evidence>
<feature type="domain" description="Post-transcriptional regulator MKT1 C-terminal" evidence="4">
    <location>
        <begin position="484"/>
        <end position="737"/>
    </location>
</feature>
<dbReference type="GO" id="GO:0004518">
    <property type="term" value="F:nuclease activity"/>
    <property type="evidence" value="ECO:0007669"/>
    <property type="project" value="InterPro"/>
</dbReference>
<dbReference type="GO" id="GO:0006417">
    <property type="term" value="P:regulation of translation"/>
    <property type="evidence" value="ECO:0007669"/>
    <property type="project" value="UniProtKB-KW"/>
</dbReference>
<feature type="domain" description="XPG N-terminal" evidence="3">
    <location>
        <begin position="12"/>
        <end position="102"/>
    </location>
</feature>
<organism evidence="6 7">
    <name type="scientific">Elasticomyces elasticus</name>
    <dbReference type="NCBI Taxonomy" id="574655"/>
    <lineage>
        <taxon>Eukaryota</taxon>
        <taxon>Fungi</taxon>
        <taxon>Dikarya</taxon>
        <taxon>Ascomycota</taxon>
        <taxon>Pezizomycotina</taxon>
        <taxon>Dothideomycetes</taxon>
        <taxon>Dothideomycetidae</taxon>
        <taxon>Mycosphaerellales</taxon>
        <taxon>Teratosphaeriaceae</taxon>
        <taxon>Elasticomyces</taxon>
    </lineage>
</organism>
<dbReference type="GO" id="GO:0003730">
    <property type="term" value="F:mRNA 3'-UTR binding"/>
    <property type="evidence" value="ECO:0007669"/>
    <property type="project" value="TreeGrafter"/>
</dbReference>
<keyword evidence="1" id="KW-0810">Translation regulation</keyword>
<dbReference type="InterPro" id="IPR006084">
    <property type="entry name" value="XPG/Rad2"/>
</dbReference>
<evidence type="ECO:0000256" key="1">
    <source>
        <dbReference type="ARBA" id="ARBA00022845"/>
    </source>
</evidence>
<dbReference type="PANTHER" id="PTHR11081">
    <property type="entry name" value="FLAP ENDONUCLEASE FAMILY MEMBER"/>
    <property type="match status" value="1"/>
</dbReference>
<protein>
    <recommendedName>
        <fullName evidence="8">XPG-I domain-containing protein</fullName>
    </recommendedName>
</protein>
<dbReference type="InterPro" id="IPR006085">
    <property type="entry name" value="XPG_DNA_repair_N"/>
</dbReference>
<evidence type="ECO:0000313" key="7">
    <source>
        <dbReference type="Proteomes" id="UP001310594"/>
    </source>
</evidence>
<dbReference type="CDD" id="cd09858">
    <property type="entry name" value="PIN_MKT1"/>
    <property type="match status" value="1"/>
</dbReference>
<feature type="domain" description="Post-transcriptional regulator MKT1 N-terminal" evidence="5">
    <location>
        <begin position="310"/>
        <end position="399"/>
    </location>
</feature>
<dbReference type="Proteomes" id="UP001310594">
    <property type="component" value="Unassembled WGS sequence"/>
</dbReference>
<comment type="caution">
    <text evidence="6">The sequence shown here is derived from an EMBL/GenBank/DDBJ whole genome shotgun (WGS) entry which is preliminary data.</text>
</comment>
<evidence type="ECO:0000259" key="3">
    <source>
        <dbReference type="Pfam" id="PF00752"/>
    </source>
</evidence>
<dbReference type="EMBL" id="JAVRQU010000009">
    <property type="protein sequence ID" value="KAK5698670.1"/>
    <property type="molecule type" value="Genomic_DNA"/>
</dbReference>
<proteinExistence type="inferred from homology"/>
<dbReference type="Gene3D" id="3.40.50.1010">
    <property type="entry name" value="5'-nuclease"/>
    <property type="match status" value="1"/>
</dbReference>
<dbReference type="Pfam" id="PF12246">
    <property type="entry name" value="MKT1_C"/>
    <property type="match status" value="1"/>
</dbReference>
<dbReference type="SUPFAM" id="SSF88723">
    <property type="entry name" value="PIN domain-like"/>
    <property type="match status" value="1"/>
</dbReference>
<reference evidence="6" key="1">
    <citation type="submission" date="2023-08" db="EMBL/GenBank/DDBJ databases">
        <title>Black Yeasts Isolated from many extreme environments.</title>
        <authorList>
            <person name="Coleine C."/>
            <person name="Stajich J.E."/>
            <person name="Selbmann L."/>
        </authorList>
    </citation>
    <scope>NUCLEOTIDE SEQUENCE</scope>
    <source>
        <strain evidence="6">CCFEE 5810</strain>
    </source>
</reference>
<dbReference type="Pfam" id="PF00752">
    <property type="entry name" value="XPG_N"/>
    <property type="match status" value="1"/>
</dbReference>
<dbReference type="InterPro" id="IPR029060">
    <property type="entry name" value="PIN-like_dom_sf"/>
</dbReference>
<evidence type="ECO:0000256" key="2">
    <source>
        <dbReference type="ARBA" id="ARBA00024023"/>
    </source>
</evidence>
<dbReference type="PANTHER" id="PTHR11081:SF32">
    <property type="entry name" value="POST-TRANSCRIPTIONAL REGULATOR MKT1"/>
    <property type="match status" value="1"/>
</dbReference>
<accession>A0AAN7W4J6</accession>
<name>A0AAN7W4J6_9PEZI</name>
<gene>
    <name evidence="6" type="ORF">LTR97_006317</name>
</gene>
<dbReference type="AlphaFoldDB" id="A0AAN7W4J6"/>
<dbReference type="Pfam" id="PF12247">
    <property type="entry name" value="MKT1_N"/>
    <property type="match status" value="1"/>
</dbReference>
<dbReference type="InterPro" id="IPR022039">
    <property type="entry name" value="MKT1_C"/>
</dbReference>
<dbReference type="InterPro" id="IPR022040">
    <property type="entry name" value="MKT1_N"/>
</dbReference>
<evidence type="ECO:0000259" key="4">
    <source>
        <dbReference type="Pfam" id="PF12246"/>
    </source>
</evidence>
<comment type="similarity">
    <text evidence="2">Belongs to the XPG/RAD2 endonuclease family.</text>
</comment>